<name>A0A6G1C691_9ORYZ</name>
<organism evidence="1 2">
    <name type="scientific">Oryza meyeriana var. granulata</name>
    <dbReference type="NCBI Taxonomy" id="110450"/>
    <lineage>
        <taxon>Eukaryota</taxon>
        <taxon>Viridiplantae</taxon>
        <taxon>Streptophyta</taxon>
        <taxon>Embryophyta</taxon>
        <taxon>Tracheophyta</taxon>
        <taxon>Spermatophyta</taxon>
        <taxon>Magnoliopsida</taxon>
        <taxon>Liliopsida</taxon>
        <taxon>Poales</taxon>
        <taxon>Poaceae</taxon>
        <taxon>BOP clade</taxon>
        <taxon>Oryzoideae</taxon>
        <taxon>Oryzeae</taxon>
        <taxon>Oryzinae</taxon>
        <taxon>Oryza</taxon>
        <taxon>Oryza meyeriana</taxon>
    </lineage>
</organism>
<comment type="caution">
    <text evidence="1">The sequence shown here is derived from an EMBL/GenBank/DDBJ whole genome shotgun (WGS) entry which is preliminary data.</text>
</comment>
<dbReference type="Proteomes" id="UP000479710">
    <property type="component" value="Unassembled WGS sequence"/>
</dbReference>
<dbReference type="AlphaFoldDB" id="A0A6G1C691"/>
<reference evidence="1 2" key="1">
    <citation type="submission" date="2019-11" db="EMBL/GenBank/DDBJ databases">
        <title>Whole genome sequence of Oryza granulata.</title>
        <authorList>
            <person name="Li W."/>
        </authorList>
    </citation>
    <scope>NUCLEOTIDE SEQUENCE [LARGE SCALE GENOMIC DNA]</scope>
    <source>
        <strain evidence="2">cv. Menghai</strain>
        <tissue evidence="1">Leaf</tissue>
    </source>
</reference>
<protein>
    <submittedName>
        <fullName evidence="1">Uncharacterized protein</fullName>
    </submittedName>
</protein>
<evidence type="ECO:0000313" key="1">
    <source>
        <dbReference type="EMBL" id="KAF0895497.1"/>
    </source>
</evidence>
<proteinExistence type="predicted"/>
<evidence type="ECO:0000313" key="2">
    <source>
        <dbReference type="Proteomes" id="UP000479710"/>
    </source>
</evidence>
<dbReference type="EMBL" id="SPHZ02000010">
    <property type="protein sequence ID" value="KAF0895497.1"/>
    <property type="molecule type" value="Genomic_DNA"/>
</dbReference>
<accession>A0A6G1C691</accession>
<keyword evidence="2" id="KW-1185">Reference proteome</keyword>
<sequence>MPPLASSSSPRAHYLPHCHLALTSHRGRAWVPPNAINILGAAGPCCCFFPDVTLVVRRRPRYLCVSRSSPVCRAVGPTIIVSSSAPPPAVPSPWPRRFPCASVVWLSNAAVIVVSPTCHRCCRIARLLLVSAHRRIAAVAPPIATVVVDSPAAAPACLLCCALDGRAHFGPSACHCCTDPSISPSPATPAYMSSSHPDRQPFGT</sequence>
<gene>
    <name evidence="1" type="ORF">E2562_013593</name>
</gene>